<accession>A0AAN7P1Y6</accession>
<evidence type="ECO:0000313" key="5">
    <source>
        <dbReference type="EMBL" id="KAK4875304.1"/>
    </source>
</evidence>
<dbReference type="InterPro" id="IPR053308">
    <property type="entry name" value="Vago-like"/>
</dbReference>
<keyword evidence="6" id="KW-1185">Reference proteome</keyword>
<name>A0AAN7P1Y6_9COLE</name>
<dbReference type="Proteomes" id="UP001353858">
    <property type="component" value="Unassembled WGS sequence"/>
</dbReference>
<evidence type="ECO:0000256" key="2">
    <source>
        <dbReference type="ARBA" id="ARBA00022525"/>
    </source>
</evidence>
<evidence type="ECO:0000256" key="1">
    <source>
        <dbReference type="ARBA" id="ARBA00004613"/>
    </source>
</evidence>
<dbReference type="PANTHER" id="PTHR39957">
    <property type="entry name" value="AT09846P1-RELATED"/>
    <property type="match status" value="1"/>
</dbReference>
<protein>
    <recommendedName>
        <fullName evidence="4">Single domain-containing protein</fullName>
    </recommendedName>
</protein>
<dbReference type="SMART" id="SM01318">
    <property type="entry name" value="SVWC"/>
    <property type="match status" value="1"/>
</dbReference>
<evidence type="ECO:0000256" key="3">
    <source>
        <dbReference type="SAM" id="SignalP"/>
    </source>
</evidence>
<feature type="signal peptide" evidence="3">
    <location>
        <begin position="1"/>
        <end position="16"/>
    </location>
</feature>
<feature type="chain" id="PRO_5043045419" description="Single domain-containing protein" evidence="3">
    <location>
        <begin position="17"/>
        <end position="100"/>
    </location>
</feature>
<keyword evidence="3" id="KW-0732">Signal</keyword>
<reference evidence="6" key="1">
    <citation type="submission" date="2023-01" db="EMBL/GenBank/DDBJ databases">
        <title>Key to firefly adult light organ development and bioluminescence: homeobox transcription factors regulate luciferase expression and transportation to peroxisome.</title>
        <authorList>
            <person name="Fu X."/>
        </authorList>
    </citation>
    <scope>NUCLEOTIDE SEQUENCE [LARGE SCALE GENOMIC DNA]</scope>
</reference>
<dbReference type="GO" id="GO:0005576">
    <property type="term" value="C:extracellular region"/>
    <property type="evidence" value="ECO:0007669"/>
    <property type="project" value="UniProtKB-SubCell"/>
</dbReference>
<comment type="caution">
    <text evidence="5">The sequence shown here is derived from an EMBL/GenBank/DDBJ whole genome shotgun (WGS) entry which is preliminary data.</text>
</comment>
<feature type="domain" description="Single" evidence="4">
    <location>
        <begin position="33"/>
        <end position="97"/>
    </location>
</feature>
<organism evidence="5 6">
    <name type="scientific">Aquatica leii</name>
    <dbReference type="NCBI Taxonomy" id="1421715"/>
    <lineage>
        <taxon>Eukaryota</taxon>
        <taxon>Metazoa</taxon>
        <taxon>Ecdysozoa</taxon>
        <taxon>Arthropoda</taxon>
        <taxon>Hexapoda</taxon>
        <taxon>Insecta</taxon>
        <taxon>Pterygota</taxon>
        <taxon>Neoptera</taxon>
        <taxon>Endopterygota</taxon>
        <taxon>Coleoptera</taxon>
        <taxon>Polyphaga</taxon>
        <taxon>Elateriformia</taxon>
        <taxon>Elateroidea</taxon>
        <taxon>Lampyridae</taxon>
        <taxon>Luciolinae</taxon>
        <taxon>Aquatica</taxon>
    </lineage>
</organism>
<dbReference type="EMBL" id="JARPUR010000005">
    <property type="protein sequence ID" value="KAK4875304.1"/>
    <property type="molecule type" value="Genomic_DNA"/>
</dbReference>
<dbReference type="InterPro" id="IPR029277">
    <property type="entry name" value="SVWC_dom"/>
</dbReference>
<sequence length="100" mass="10489">MKLVLLLFCCFAVVYGWTALENIPLDPANPDVCVNSRIGTMKVGETKTVAGECIRASCSPGQIDYAGCGSVGVPKGCFLGVEDLSKPYPDCCPGIACPDQ</sequence>
<proteinExistence type="predicted"/>
<dbReference type="PANTHER" id="PTHR39957:SF1">
    <property type="entry name" value="AT09846P1-RELATED"/>
    <property type="match status" value="1"/>
</dbReference>
<dbReference type="Pfam" id="PF15430">
    <property type="entry name" value="SVWC"/>
    <property type="match status" value="1"/>
</dbReference>
<keyword evidence="2" id="KW-0964">Secreted</keyword>
<gene>
    <name evidence="5" type="ORF">RN001_011726</name>
</gene>
<evidence type="ECO:0000259" key="4">
    <source>
        <dbReference type="SMART" id="SM01318"/>
    </source>
</evidence>
<comment type="subcellular location">
    <subcellularLocation>
        <location evidence="1">Secreted</location>
    </subcellularLocation>
</comment>
<dbReference type="AlphaFoldDB" id="A0AAN7P1Y6"/>
<evidence type="ECO:0000313" key="6">
    <source>
        <dbReference type="Proteomes" id="UP001353858"/>
    </source>
</evidence>